<dbReference type="PANTHER" id="PTHR24381">
    <property type="entry name" value="ZINC FINGER PROTEIN"/>
    <property type="match status" value="1"/>
</dbReference>
<evidence type="ECO:0000256" key="8">
    <source>
        <dbReference type="ARBA" id="ARBA00023125"/>
    </source>
</evidence>
<dbReference type="FunFam" id="3.30.160.60:FF:000158">
    <property type="entry name" value="Zinc finger protein 362"/>
    <property type="match status" value="1"/>
</dbReference>
<dbReference type="SMART" id="SM00355">
    <property type="entry name" value="ZnF_C2H2"/>
    <property type="match status" value="6"/>
</dbReference>
<dbReference type="PROSITE" id="PS00028">
    <property type="entry name" value="ZINC_FINGER_C2H2_1"/>
    <property type="match status" value="6"/>
</dbReference>
<keyword evidence="3" id="KW-0479">Metal-binding</keyword>
<dbReference type="GO" id="GO:0008270">
    <property type="term" value="F:zinc ion binding"/>
    <property type="evidence" value="ECO:0007669"/>
    <property type="project" value="UniProtKB-KW"/>
</dbReference>
<dbReference type="GO" id="GO:0005634">
    <property type="term" value="C:nucleus"/>
    <property type="evidence" value="ECO:0007669"/>
    <property type="project" value="UniProtKB-SubCell"/>
</dbReference>
<feature type="domain" description="C2H2-type" evidence="13">
    <location>
        <begin position="353"/>
        <end position="376"/>
    </location>
</feature>
<evidence type="ECO:0000256" key="10">
    <source>
        <dbReference type="ARBA" id="ARBA00023242"/>
    </source>
</evidence>
<evidence type="ECO:0000259" key="13">
    <source>
        <dbReference type="PROSITE" id="PS50157"/>
    </source>
</evidence>
<keyword evidence="8" id="KW-0238">DNA-binding</keyword>
<dbReference type="FunFam" id="3.30.160.60:FF:000216">
    <property type="entry name" value="Zinc finger protein 384 like"/>
    <property type="match status" value="1"/>
</dbReference>
<feature type="compositionally biased region" description="Polar residues" evidence="12">
    <location>
        <begin position="50"/>
        <end position="64"/>
    </location>
</feature>
<dbReference type="AlphaFoldDB" id="A0A3B4GKQ6"/>
<feature type="region of interest" description="Disordered" evidence="12">
    <location>
        <begin position="114"/>
        <end position="133"/>
    </location>
</feature>
<evidence type="ECO:0000256" key="5">
    <source>
        <dbReference type="ARBA" id="ARBA00022771"/>
    </source>
</evidence>
<dbReference type="InterPro" id="IPR013087">
    <property type="entry name" value="Znf_C2H2_type"/>
</dbReference>
<evidence type="ECO:0000256" key="4">
    <source>
        <dbReference type="ARBA" id="ARBA00022737"/>
    </source>
</evidence>
<feature type="compositionally biased region" description="Low complexity" evidence="12">
    <location>
        <begin position="114"/>
        <end position="129"/>
    </location>
</feature>
<feature type="domain" description="C2H2-type" evidence="13">
    <location>
        <begin position="237"/>
        <end position="264"/>
    </location>
</feature>
<dbReference type="Ensembl" id="ENSPNYT00000024213.1">
    <property type="protein sequence ID" value="ENSPNYP00000023632.1"/>
    <property type="gene ID" value="ENSPNYG00000017857.1"/>
</dbReference>
<feature type="domain" description="C2H2-type" evidence="13">
    <location>
        <begin position="209"/>
        <end position="236"/>
    </location>
</feature>
<keyword evidence="4" id="KW-0677">Repeat</keyword>
<dbReference type="InterPro" id="IPR036236">
    <property type="entry name" value="Znf_C2H2_sf"/>
</dbReference>
<comment type="similarity">
    <text evidence="2">Belongs to the krueppel C2H2-type zinc-finger protein family.</text>
</comment>
<dbReference type="STRING" id="303518.ENSPNYP00000023632"/>
<evidence type="ECO:0000256" key="12">
    <source>
        <dbReference type="SAM" id="MobiDB-lite"/>
    </source>
</evidence>
<proteinExistence type="inferred from homology"/>
<evidence type="ECO:0000256" key="2">
    <source>
        <dbReference type="ARBA" id="ARBA00006991"/>
    </source>
</evidence>
<comment type="subcellular location">
    <subcellularLocation>
        <location evidence="1">Nucleus</location>
    </subcellularLocation>
</comment>
<dbReference type="Gene3D" id="3.30.160.60">
    <property type="entry name" value="Classic Zinc Finger"/>
    <property type="match status" value="5"/>
</dbReference>
<evidence type="ECO:0000256" key="6">
    <source>
        <dbReference type="ARBA" id="ARBA00022833"/>
    </source>
</evidence>
<dbReference type="PROSITE" id="PS50157">
    <property type="entry name" value="ZINC_FINGER_C2H2_2"/>
    <property type="match status" value="6"/>
</dbReference>
<dbReference type="SUPFAM" id="SSF57667">
    <property type="entry name" value="beta-beta-alpha zinc fingers"/>
    <property type="match status" value="3"/>
</dbReference>
<evidence type="ECO:0000256" key="3">
    <source>
        <dbReference type="ARBA" id="ARBA00022723"/>
    </source>
</evidence>
<feature type="domain" description="C2H2-type" evidence="13">
    <location>
        <begin position="265"/>
        <end position="292"/>
    </location>
</feature>
<evidence type="ECO:0000256" key="11">
    <source>
        <dbReference type="PROSITE-ProRule" id="PRU00042"/>
    </source>
</evidence>
<name>A0A3B4GKQ6_9CICH</name>
<dbReference type="GO" id="GO:0000981">
    <property type="term" value="F:DNA-binding transcription factor activity, RNA polymerase II-specific"/>
    <property type="evidence" value="ECO:0007669"/>
    <property type="project" value="TreeGrafter"/>
</dbReference>
<keyword evidence="6" id="KW-0862">Zinc</keyword>
<evidence type="ECO:0000256" key="9">
    <source>
        <dbReference type="ARBA" id="ARBA00023163"/>
    </source>
</evidence>
<organism evidence="14">
    <name type="scientific">Pundamilia nyererei</name>
    <dbReference type="NCBI Taxonomy" id="303518"/>
    <lineage>
        <taxon>Eukaryota</taxon>
        <taxon>Metazoa</taxon>
        <taxon>Chordata</taxon>
        <taxon>Craniata</taxon>
        <taxon>Vertebrata</taxon>
        <taxon>Euteleostomi</taxon>
        <taxon>Actinopterygii</taxon>
        <taxon>Neopterygii</taxon>
        <taxon>Teleostei</taxon>
        <taxon>Neoteleostei</taxon>
        <taxon>Acanthomorphata</taxon>
        <taxon>Ovalentaria</taxon>
        <taxon>Cichlomorphae</taxon>
        <taxon>Cichliformes</taxon>
        <taxon>Cichlidae</taxon>
        <taxon>African cichlids</taxon>
        <taxon>Pseudocrenilabrinae</taxon>
        <taxon>Haplochromini</taxon>
        <taxon>Pundamilia</taxon>
    </lineage>
</organism>
<evidence type="ECO:0000256" key="1">
    <source>
        <dbReference type="ARBA" id="ARBA00004123"/>
    </source>
</evidence>
<feature type="region of interest" description="Disordered" evidence="12">
    <location>
        <begin position="43"/>
        <end position="71"/>
    </location>
</feature>
<dbReference type="FunFam" id="3.30.160.60:FF:000233">
    <property type="entry name" value="Putative zinc finger protein 362"/>
    <property type="match status" value="1"/>
</dbReference>
<keyword evidence="5 11" id="KW-0863">Zinc-finger</keyword>
<feature type="domain" description="C2H2-type" evidence="13">
    <location>
        <begin position="293"/>
        <end position="322"/>
    </location>
</feature>
<dbReference type="PANTHER" id="PTHR24381:SF401">
    <property type="entry name" value="ZINC FINGER PROTEIN 384"/>
    <property type="match status" value="1"/>
</dbReference>
<reference evidence="14" key="1">
    <citation type="submission" date="2023-09" db="UniProtKB">
        <authorList>
            <consortium name="Ensembl"/>
        </authorList>
    </citation>
    <scope>IDENTIFICATION</scope>
</reference>
<dbReference type="GO" id="GO:0000977">
    <property type="term" value="F:RNA polymerase II transcription regulatory region sequence-specific DNA binding"/>
    <property type="evidence" value="ECO:0007669"/>
    <property type="project" value="TreeGrafter"/>
</dbReference>
<accession>A0A3B4GKQ6</accession>
<keyword evidence="9" id="KW-0804">Transcription</keyword>
<feature type="domain" description="C2H2-type" evidence="13">
    <location>
        <begin position="323"/>
        <end position="350"/>
    </location>
</feature>
<keyword evidence="7" id="KW-0805">Transcription regulation</keyword>
<evidence type="ECO:0000313" key="14">
    <source>
        <dbReference type="Ensembl" id="ENSPNYP00000023632.1"/>
    </source>
</evidence>
<protein>
    <submittedName>
        <fullName evidence="14">Zinc finger protein 362-like</fullName>
    </submittedName>
</protein>
<dbReference type="GeneTree" id="ENSGT00940000156275"/>
<evidence type="ECO:0000256" key="7">
    <source>
        <dbReference type="ARBA" id="ARBA00023015"/>
    </source>
</evidence>
<dbReference type="Pfam" id="PF00096">
    <property type="entry name" value="zf-C2H2"/>
    <property type="match status" value="6"/>
</dbReference>
<keyword evidence="10" id="KW-0539">Nucleus</keyword>
<sequence>MAEPRFNNPYFWPPPPAMPGQLDNLVLINKIKEQLMAEKIRPHHLPPASAPSQQPLLATSSQPEGGQHGISKAQQMPVLHNHSPSQPDIALHARPASSSVTGVALASRTGNLNTSEIITPTTPTSSSHSRLGGAPSPHLISGLAGHGMEPGKNSGGLVGLLGPPPKQERGRKKIKAENGSSLLVVPYPFLASGNDQSCITIAAKEGKTYRCKVCPLTFFSKSDMQIHSKTHTEAKAHKCPHCTKSFANASYLAQHLRIHLGVKPYRCTYCEKCFRQLSHLQQHTRIHTGDRPYKCAHPGCEKAFTQLSNLQSHQRQHNKDKPFKCSNCYRAYSDSASLQIHLSAHAIKNAKAYCCSMCGRSYTSETYLMKHMSKHAVVEHVVSHHSPHHRTDSPAIPIRISLI</sequence>
<dbReference type="FunFam" id="3.30.160.60:FF:000377">
    <property type="entry name" value="zinc finger protein 362 isoform X4"/>
    <property type="match status" value="1"/>
</dbReference>